<evidence type="ECO:0000256" key="2">
    <source>
        <dbReference type="ARBA" id="ARBA00023043"/>
    </source>
</evidence>
<dbReference type="PROSITE" id="PS50297">
    <property type="entry name" value="ANK_REP_REGION"/>
    <property type="match status" value="2"/>
</dbReference>
<dbReference type="SUPFAM" id="SSF48403">
    <property type="entry name" value="Ankyrin repeat"/>
    <property type="match status" value="1"/>
</dbReference>
<dbReference type="InterPro" id="IPR002110">
    <property type="entry name" value="Ankyrin_rpt"/>
</dbReference>
<name>A0A2J6RW74_HYAVF</name>
<dbReference type="SMART" id="SM00248">
    <property type="entry name" value="ANK"/>
    <property type="match status" value="9"/>
</dbReference>
<dbReference type="InterPro" id="IPR055530">
    <property type="entry name" value="DUF7104"/>
</dbReference>
<evidence type="ECO:0000313" key="5">
    <source>
        <dbReference type="Proteomes" id="UP000235786"/>
    </source>
</evidence>
<dbReference type="STRING" id="1149755.A0A2J6RW74"/>
<feature type="repeat" description="ANK" evidence="3">
    <location>
        <begin position="88"/>
        <end position="120"/>
    </location>
</feature>
<keyword evidence="1" id="KW-0677">Repeat</keyword>
<sequence>MLLHPSLISSTRILKRTRPSNCHQSASLMNFIEDFLRILLGRGVDPKESADVEGTALHQAAEDGNLEIVKGLATDPEDIEYINSRRHNCWSPLHLAARGGYLDVVEFLMKNGADAAALNGSEDTRQDSVLQIAAWRGSPSVVKTLLDQKATSVSDKGRFGGPMRAAVLSAGRLYTEEICRIEQHEQSKLPQGALEEIRLEREAKDKLFAIAERYHPSATESLLLKTESRLSSESLPSKSAVLQSVLNILIRFGNSALSARKTPFSAMLAWGSTVFELLLANEASSDFKATDKDLEQAFLVAAEEGPSLLVGVLDDILHKRLAPGPMRETRSKALCLAANAGDLSAVDILLRRSVDVNYKDDDGWTALQSAADAGHLKIVQRLCQQKADLDKRGSSQQTALTCAAGSSKPDASSILELLLKRRADAKAKTRRRGNGINLAARQGNKRSIELLLAMGVNAEVRSVRDGTPLEVAAIRNHADVVQILLKHLDAKAAEDYVQEAMQSAAIYGSFDTVKVLFDENPTFHVKGKLLAKVVKSSWVTGGVVDILRKHQPSKDMQSRLRILQKAASNWRHATFALPLQPYSGDTGPSSSIAACLLQYEDDHSLDVPEEIFIALAEKSDKTTISLLMKKSRELQITEMVIAAAAGNAFHGDAVLPFLLEACGSSFLGTLNPQQSTPILKAAAGNRELGISMLEILLDRIPAHALRIEDCVFAEAAGNPFQGKALIERLLQLLLFLPDQNRDRLVVTPEIVQAAAQNWSSGDLVLQTLLESESTIFPHESTVEIILGFTEDITEMELDRYEVDVLSLLLKRTDVVVTPDIMTLVMKRANRKTVEMFEKEIPASNELSNNEIEQQIIAAASNIDHAPELVTYLLETRKGITLTETLLDIAAEKDEDNEPNVAGNLIIM</sequence>
<dbReference type="InterPro" id="IPR036770">
    <property type="entry name" value="Ankyrin_rpt-contain_sf"/>
</dbReference>
<gene>
    <name evidence="4" type="ORF">L207DRAFT_319354</name>
</gene>
<dbReference type="OrthoDB" id="7464126at2759"/>
<dbReference type="AlphaFoldDB" id="A0A2J6RW74"/>
<feature type="repeat" description="ANK" evidence="3">
    <location>
        <begin position="329"/>
        <end position="361"/>
    </location>
</feature>
<dbReference type="EMBL" id="KZ613943">
    <property type="protein sequence ID" value="PMD42758.1"/>
    <property type="molecule type" value="Genomic_DNA"/>
</dbReference>
<proteinExistence type="predicted"/>
<accession>A0A2J6RW74</accession>
<evidence type="ECO:0000313" key="4">
    <source>
        <dbReference type="EMBL" id="PMD42758.1"/>
    </source>
</evidence>
<reference evidence="4 5" key="1">
    <citation type="submission" date="2016-04" db="EMBL/GenBank/DDBJ databases">
        <title>A degradative enzymes factory behind the ericoid mycorrhizal symbiosis.</title>
        <authorList>
            <consortium name="DOE Joint Genome Institute"/>
            <person name="Martino E."/>
            <person name="Morin E."/>
            <person name="Grelet G."/>
            <person name="Kuo A."/>
            <person name="Kohler A."/>
            <person name="Daghino S."/>
            <person name="Barry K."/>
            <person name="Choi C."/>
            <person name="Cichocki N."/>
            <person name="Clum A."/>
            <person name="Copeland A."/>
            <person name="Hainaut M."/>
            <person name="Haridas S."/>
            <person name="Labutti K."/>
            <person name="Lindquist E."/>
            <person name="Lipzen A."/>
            <person name="Khouja H.-R."/>
            <person name="Murat C."/>
            <person name="Ohm R."/>
            <person name="Olson A."/>
            <person name="Spatafora J."/>
            <person name="Veneault-Fourrey C."/>
            <person name="Henrissat B."/>
            <person name="Grigoriev I."/>
            <person name="Martin F."/>
            <person name="Perotto S."/>
        </authorList>
    </citation>
    <scope>NUCLEOTIDE SEQUENCE [LARGE SCALE GENOMIC DNA]</scope>
    <source>
        <strain evidence="4 5">F</strain>
    </source>
</reference>
<dbReference type="PROSITE" id="PS50088">
    <property type="entry name" value="ANK_REPEAT"/>
    <property type="match status" value="3"/>
</dbReference>
<organism evidence="4 5">
    <name type="scientific">Hyaloscypha variabilis (strain UAMH 11265 / GT02V1 / F)</name>
    <name type="common">Meliniomyces variabilis</name>
    <dbReference type="NCBI Taxonomy" id="1149755"/>
    <lineage>
        <taxon>Eukaryota</taxon>
        <taxon>Fungi</taxon>
        <taxon>Dikarya</taxon>
        <taxon>Ascomycota</taxon>
        <taxon>Pezizomycotina</taxon>
        <taxon>Leotiomycetes</taxon>
        <taxon>Helotiales</taxon>
        <taxon>Hyaloscyphaceae</taxon>
        <taxon>Hyaloscypha</taxon>
        <taxon>Hyaloscypha variabilis</taxon>
    </lineage>
</organism>
<keyword evidence="5" id="KW-1185">Reference proteome</keyword>
<dbReference type="Pfam" id="PF12796">
    <property type="entry name" value="Ank_2"/>
    <property type="match status" value="3"/>
</dbReference>
<dbReference type="Gene3D" id="1.25.40.20">
    <property type="entry name" value="Ankyrin repeat-containing domain"/>
    <property type="match status" value="2"/>
</dbReference>
<dbReference type="PANTHER" id="PTHR24198">
    <property type="entry name" value="ANKYRIN REPEAT AND PROTEIN KINASE DOMAIN-CONTAINING PROTEIN"/>
    <property type="match status" value="1"/>
</dbReference>
<feature type="repeat" description="ANK" evidence="3">
    <location>
        <begin position="362"/>
        <end position="394"/>
    </location>
</feature>
<evidence type="ECO:0000256" key="1">
    <source>
        <dbReference type="ARBA" id="ARBA00022737"/>
    </source>
</evidence>
<protein>
    <submittedName>
        <fullName evidence="4">Ankyrin</fullName>
    </submittedName>
</protein>
<dbReference type="Pfam" id="PF23397">
    <property type="entry name" value="DUF7104"/>
    <property type="match status" value="2"/>
</dbReference>
<dbReference type="PANTHER" id="PTHR24198:SF165">
    <property type="entry name" value="ANKYRIN REPEAT-CONTAINING PROTEIN-RELATED"/>
    <property type="match status" value="1"/>
</dbReference>
<keyword evidence="2 3" id="KW-0040">ANK repeat</keyword>
<evidence type="ECO:0000256" key="3">
    <source>
        <dbReference type="PROSITE-ProRule" id="PRU00023"/>
    </source>
</evidence>
<dbReference type="Proteomes" id="UP000235786">
    <property type="component" value="Unassembled WGS sequence"/>
</dbReference>